<gene>
    <name evidence="8" type="primary">ARAD1</name>
    <name evidence="8" type="ORF">CR513_13860</name>
</gene>
<evidence type="ECO:0000256" key="6">
    <source>
        <dbReference type="SAM" id="Phobius"/>
    </source>
</evidence>
<accession>A0A371HIW2</accession>
<dbReference type="GO" id="GO:0000139">
    <property type="term" value="C:Golgi membrane"/>
    <property type="evidence" value="ECO:0007669"/>
    <property type="project" value="UniProtKB-SubCell"/>
</dbReference>
<dbReference type="Proteomes" id="UP000257109">
    <property type="component" value="Unassembled WGS sequence"/>
</dbReference>
<dbReference type="OrthoDB" id="1924787at2759"/>
<evidence type="ECO:0000256" key="3">
    <source>
        <dbReference type="ARBA" id="ARBA00022676"/>
    </source>
</evidence>
<feature type="transmembrane region" description="Helical" evidence="6">
    <location>
        <begin position="61"/>
        <end position="79"/>
    </location>
</feature>
<dbReference type="PANTHER" id="PTHR11062">
    <property type="entry name" value="EXOSTOSIN HEPARAN SULFATE GLYCOSYLTRANSFERASE -RELATED"/>
    <property type="match status" value="1"/>
</dbReference>
<sequence>MRAFRKLKKVATMYPKNMNEEGAVAKAKARKPKPSFVSRFSSTSQTVLSAMARKPLIKQTLATLFVLLVLYAIFNAFFYPTDSSAFDAATFSFNSASSVLLSAADSKSPTVKVFLYHLPRRFTYGVIHQHSLARGSRATPDDASSLKYPGHQHMAEWYLFADLSRTESERVGSPVVRVTDPEEADLFFVPFFSSLSLIVNPARAAGSGSGSDKPVYSDEENQEALVEWLEEQEYWKRNNGRDHVIVASDPNAMYRVIDRVKNCVLLVSDFGRLRPDQGSLVKDVVVPYSHRIRTYDGEVGIGDRNTLLFFMGNRYRKEGGKIRDILFQILENEKDVIIKHGAQSRESRRAASQGMHTSKFCLHPAGDTPSACRLFDAIVSLCIPVIASDSIELPFEDTIDYRKIAVFVETTSAIKPGHLVSKLRAVTPDRVLEYQKELKELMRFGANLERNWSALAYVQIRLGIEPYSTYLTISRSSIVTPFIDVDVEPKKDFTHGNRCMSSVKLKPVMQTVIAGVLNRIKRKKAKAFTVALDKWRQR</sequence>
<feature type="domain" description="Exostosin GT47" evidence="7">
    <location>
        <begin position="109"/>
        <end position="422"/>
    </location>
</feature>
<keyword evidence="9" id="KW-1185">Reference proteome</keyword>
<evidence type="ECO:0000313" key="9">
    <source>
        <dbReference type="Proteomes" id="UP000257109"/>
    </source>
</evidence>
<dbReference type="PANTHER" id="PTHR11062:SF50">
    <property type="entry name" value="ARABINOSYLTRANSFERASE ARAD1-RELATED"/>
    <property type="match status" value="1"/>
</dbReference>
<dbReference type="AlphaFoldDB" id="A0A371HIW2"/>
<dbReference type="Pfam" id="PF03016">
    <property type="entry name" value="Exostosin_GT47"/>
    <property type="match status" value="1"/>
</dbReference>
<feature type="non-terminal residue" evidence="8">
    <location>
        <position position="1"/>
    </location>
</feature>
<keyword evidence="6" id="KW-0812">Transmembrane</keyword>
<dbReference type="InterPro" id="IPR040911">
    <property type="entry name" value="Exostosin_GT47"/>
</dbReference>
<keyword evidence="3" id="KW-0328">Glycosyltransferase</keyword>
<comment type="subcellular location">
    <subcellularLocation>
        <location evidence="1">Golgi apparatus membrane</location>
        <topology evidence="1">Single-pass type II membrane protein</topology>
    </subcellularLocation>
</comment>
<keyword evidence="6" id="KW-0472">Membrane</keyword>
<comment type="caution">
    <text evidence="8">The sequence shown here is derived from an EMBL/GenBank/DDBJ whole genome shotgun (WGS) entry which is preliminary data.</text>
</comment>
<evidence type="ECO:0000256" key="1">
    <source>
        <dbReference type="ARBA" id="ARBA00004323"/>
    </source>
</evidence>
<keyword evidence="3" id="KW-0808">Transferase</keyword>
<reference evidence="8" key="1">
    <citation type="submission" date="2018-05" db="EMBL/GenBank/DDBJ databases">
        <title>Draft genome of Mucuna pruriens seed.</title>
        <authorList>
            <person name="Nnadi N.E."/>
            <person name="Vos R."/>
            <person name="Hasami M.H."/>
            <person name="Devisetty U.K."/>
            <person name="Aguiy J.C."/>
        </authorList>
    </citation>
    <scope>NUCLEOTIDE SEQUENCE [LARGE SCALE GENOMIC DNA]</scope>
    <source>
        <strain evidence="8">JCA_2017</strain>
    </source>
</reference>
<organism evidence="8 9">
    <name type="scientific">Mucuna pruriens</name>
    <name type="common">Velvet bean</name>
    <name type="synonym">Dolichos pruriens</name>
    <dbReference type="NCBI Taxonomy" id="157652"/>
    <lineage>
        <taxon>Eukaryota</taxon>
        <taxon>Viridiplantae</taxon>
        <taxon>Streptophyta</taxon>
        <taxon>Embryophyta</taxon>
        <taxon>Tracheophyta</taxon>
        <taxon>Spermatophyta</taxon>
        <taxon>Magnoliopsida</taxon>
        <taxon>eudicotyledons</taxon>
        <taxon>Gunneridae</taxon>
        <taxon>Pentapetalae</taxon>
        <taxon>rosids</taxon>
        <taxon>fabids</taxon>
        <taxon>Fabales</taxon>
        <taxon>Fabaceae</taxon>
        <taxon>Papilionoideae</taxon>
        <taxon>50 kb inversion clade</taxon>
        <taxon>NPAAA clade</taxon>
        <taxon>indigoferoid/millettioid clade</taxon>
        <taxon>Phaseoleae</taxon>
        <taxon>Mucuna</taxon>
    </lineage>
</organism>
<name>A0A371HIW2_MUCPR</name>
<evidence type="ECO:0000259" key="7">
    <source>
        <dbReference type="Pfam" id="PF03016"/>
    </source>
</evidence>
<keyword evidence="4" id="KW-0735">Signal-anchor</keyword>
<comment type="similarity">
    <text evidence="2">Belongs to the glycosyltransferase 47 family.</text>
</comment>
<evidence type="ECO:0000256" key="4">
    <source>
        <dbReference type="ARBA" id="ARBA00022968"/>
    </source>
</evidence>
<evidence type="ECO:0000256" key="5">
    <source>
        <dbReference type="ARBA" id="ARBA00023034"/>
    </source>
</evidence>
<keyword evidence="5" id="KW-0333">Golgi apparatus</keyword>
<dbReference type="STRING" id="157652.A0A371HIW2"/>
<protein>
    <submittedName>
        <fullName evidence="8">Arabinosyltransferase ARAD1</fullName>
    </submittedName>
</protein>
<evidence type="ECO:0000256" key="2">
    <source>
        <dbReference type="ARBA" id="ARBA00010271"/>
    </source>
</evidence>
<dbReference type="EMBL" id="QJKJ01002487">
    <property type="protein sequence ID" value="RDY02652.1"/>
    <property type="molecule type" value="Genomic_DNA"/>
</dbReference>
<keyword evidence="6" id="KW-1133">Transmembrane helix</keyword>
<proteinExistence type="inferred from homology"/>
<dbReference type="GO" id="GO:0016757">
    <property type="term" value="F:glycosyltransferase activity"/>
    <property type="evidence" value="ECO:0007669"/>
    <property type="project" value="UniProtKB-KW"/>
</dbReference>
<evidence type="ECO:0000313" key="8">
    <source>
        <dbReference type="EMBL" id="RDY02652.1"/>
    </source>
</evidence>
<dbReference type="InterPro" id="IPR004263">
    <property type="entry name" value="Exostosin"/>
</dbReference>